<comment type="caution">
    <text evidence="1">The sequence shown here is derived from an EMBL/GenBank/DDBJ whole genome shotgun (WGS) entry which is preliminary data.</text>
</comment>
<evidence type="ECO:0000313" key="2">
    <source>
        <dbReference type="Proteomes" id="UP001054837"/>
    </source>
</evidence>
<proteinExistence type="predicted"/>
<reference evidence="1 2" key="1">
    <citation type="submission" date="2021-06" db="EMBL/GenBank/DDBJ databases">
        <title>Caerostris darwini draft genome.</title>
        <authorList>
            <person name="Kono N."/>
            <person name="Arakawa K."/>
        </authorList>
    </citation>
    <scope>NUCLEOTIDE SEQUENCE [LARGE SCALE GENOMIC DNA]</scope>
</reference>
<keyword evidence="2" id="KW-1185">Reference proteome</keyword>
<dbReference type="AlphaFoldDB" id="A0AAV4TU20"/>
<dbReference type="EMBL" id="BPLQ01010340">
    <property type="protein sequence ID" value="GIY50083.1"/>
    <property type="molecule type" value="Genomic_DNA"/>
</dbReference>
<accession>A0AAV4TU20</accession>
<name>A0AAV4TU20_9ARAC</name>
<evidence type="ECO:0000313" key="1">
    <source>
        <dbReference type="EMBL" id="GIY50083.1"/>
    </source>
</evidence>
<dbReference type="Proteomes" id="UP001054837">
    <property type="component" value="Unassembled WGS sequence"/>
</dbReference>
<protein>
    <submittedName>
        <fullName evidence="1">Uncharacterized protein</fullName>
    </submittedName>
</protein>
<sequence length="99" mass="11402">MLRSLHQFSITLPQVQLPQEADIESWCFFSSDFSTTTLKKNYLDSLHSVPLGRTETNLRELIFLEPYILPSIRNVVLMAFQSSEEEEGSANIFCFEVLI</sequence>
<gene>
    <name evidence="1" type="ORF">CDAR_109511</name>
</gene>
<organism evidence="1 2">
    <name type="scientific">Caerostris darwini</name>
    <dbReference type="NCBI Taxonomy" id="1538125"/>
    <lineage>
        <taxon>Eukaryota</taxon>
        <taxon>Metazoa</taxon>
        <taxon>Ecdysozoa</taxon>
        <taxon>Arthropoda</taxon>
        <taxon>Chelicerata</taxon>
        <taxon>Arachnida</taxon>
        <taxon>Araneae</taxon>
        <taxon>Araneomorphae</taxon>
        <taxon>Entelegynae</taxon>
        <taxon>Araneoidea</taxon>
        <taxon>Araneidae</taxon>
        <taxon>Caerostris</taxon>
    </lineage>
</organism>